<gene>
    <name evidence="2" type="ORF">EAX62_03855</name>
</gene>
<evidence type="ECO:0000259" key="1">
    <source>
        <dbReference type="PROSITE" id="PS50995"/>
    </source>
</evidence>
<dbReference type="SMART" id="SM00347">
    <property type="entry name" value="HTH_MARR"/>
    <property type="match status" value="1"/>
</dbReference>
<feature type="domain" description="HTH marR-type" evidence="1">
    <location>
        <begin position="1"/>
        <end position="148"/>
    </location>
</feature>
<dbReference type="OrthoDB" id="3526267at2"/>
<dbReference type="RefSeq" id="WP_121900312.1">
    <property type="nucleotide sequence ID" value="NZ_REFW01000001.1"/>
</dbReference>
<keyword evidence="3" id="KW-1185">Reference proteome</keyword>
<dbReference type="PANTHER" id="PTHR33164">
    <property type="entry name" value="TRANSCRIPTIONAL REGULATOR, MARR FAMILY"/>
    <property type="match status" value="1"/>
</dbReference>
<dbReference type="Gene3D" id="1.10.10.10">
    <property type="entry name" value="Winged helix-like DNA-binding domain superfamily/Winged helix DNA-binding domain"/>
    <property type="match status" value="1"/>
</dbReference>
<dbReference type="PROSITE" id="PS50995">
    <property type="entry name" value="HTH_MARR_2"/>
    <property type="match status" value="1"/>
</dbReference>
<dbReference type="InterPro" id="IPR036390">
    <property type="entry name" value="WH_DNA-bd_sf"/>
</dbReference>
<name>A0A3M0G9V6_9ACTN</name>
<organism evidence="2 3">
    <name type="scientific">Tessaracoccus antarcticus</name>
    <dbReference type="NCBI Taxonomy" id="2479848"/>
    <lineage>
        <taxon>Bacteria</taxon>
        <taxon>Bacillati</taxon>
        <taxon>Actinomycetota</taxon>
        <taxon>Actinomycetes</taxon>
        <taxon>Propionibacteriales</taxon>
        <taxon>Propionibacteriaceae</taxon>
        <taxon>Tessaracoccus</taxon>
    </lineage>
</organism>
<dbReference type="InterPro" id="IPR036388">
    <property type="entry name" value="WH-like_DNA-bd_sf"/>
</dbReference>
<dbReference type="InterPro" id="IPR039422">
    <property type="entry name" value="MarR/SlyA-like"/>
</dbReference>
<proteinExistence type="predicted"/>
<dbReference type="Pfam" id="PF12802">
    <property type="entry name" value="MarR_2"/>
    <property type="match status" value="1"/>
</dbReference>
<dbReference type="SUPFAM" id="SSF46785">
    <property type="entry name" value="Winged helix' DNA-binding domain"/>
    <property type="match status" value="1"/>
</dbReference>
<comment type="caution">
    <text evidence="2">The sequence shown here is derived from an EMBL/GenBank/DDBJ whole genome shotgun (WGS) entry which is preliminary data.</text>
</comment>
<dbReference type="GO" id="GO:0006950">
    <property type="term" value="P:response to stress"/>
    <property type="evidence" value="ECO:0007669"/>
    <property type="project" value="TreeGrafter"/>
</dbReference>
<dbReference type="AlphaFoldDB" id="A0A3M0G9V6"/>
<evidence type="ECO:0000313" key="3">
    <source>
        <dbReference type="Proteomes" id="UP000275256"/>
    </source>
</evidence>
<evidence type="ECO:0000313" key="2">
    <source>
        <dbReference type="EMBL" id="RMB61765.1"/>
    </source>
</evidence>
<dbReference type="PANTHER" id="PTHR33164:SF99">
    <property type="entry name" value="MARR FAMILY REGULATORY PROTEIN"/>
    <property type="match status" value="1"/>
</dbReference>
<accession>A0A3M0G9V6</accession>
<sequence length="172" mass="19413">MNSTTPWLSEAEQRAWRSWLSVNAQLPTVLHRQLQRDSGLSLQDFEVLVHLTETTDNRSRVADLAQALQWERSRLSHHIKRMEARGLVLREECLEDGRGAWVVLTEPGLTAIENAAPSHAQTVEERVFDPLSKRELDGFSRAVDKVLFHLNQPVSGTLVPSGTKTSPREEIA</sequence>
<protein>
    <submittedName>
        <fullName evidence="2">MarR family transcriptional regulator</fullName>
    </submittedName>
</protein>
<dbReference type="Proteomes" id="UP000275256">
    <property type="component" value="Unassembled WGS sequence"/>
</dbReference>
<dbReference type="GO" id="GO:0003700">
    <property type="term" value="F:DNA-binding transcription factor activity"/>
    <property type="evidence" value="ECO:0007669"/>
    <property type="project" value="InterPro"/>
</dbReference>
<dbReference type="InterPro" id="IPR000835">
    <property type="entry name" value="HTH_MarR-typ"/>
</dbReference>
<dbReference type="PRINTS" id="PR00598">
    <property type="entry name" value="HTHMARR"/>
</dbReference>
<dbReference type="EMBL" id="REFW01000001">
    <property type="protein sequence ID" value="RMB61765.1"/>
    <property type="molecule type" value="Genomic_DNA"/>
</dbReference>
<reference evidence="2 3" key="1">
    <citation type="submission" date="2018-10" db="EMBL/GenBank/DDBJ databases">
        <title>Tessaracoccus antarcticuss sp. nov., isolated from sediment.</title>
        <authorList>
            <person name="Zhou L.Y."/>
            <person name="Du Z.J."/>
        </authorList>
    </citation>
    <scope>NUCLEOTIDE SEQUENCE [LARGE SCALE GENOMIC DNA]</scope>
    <source>
        <strain evidence="2 3">JDX10</strain>
    </source>
</reference>